<dbReference type="PANTHER" id="PTHR24322:SF736">
    <property type="entry name" value="RETINOL DEHYDROGENASE 10"/>
    <property type="match status" value="1"/>
</dbReference>
<dbReference type="InterPro" id="IPR020904">
    <property type="entry name" value="Sc_DH/Rdtase_CS"/>
</dbReference>
<comment type="caution">
    <text evidence="5">The sequence shown here is derived from an EMBL/GenBank/DDBJ whole genome shotgun (WGS) entry which is preliminary data.</text>
</comment>
<dbReference type="EMBL" id="CAWUHD010000005">
    <property type="protein sequence ID" value="CAK7210529.1"/>
    <property type="molecule type" value="Genomic_DNA"/>
</dbReference>
<dbReference type="PRINTS" id="PR00081">
    <property type="entry name" value="GDHRDH"/>
</dbReference>
<proteinExistence type="inferred from homology"/>
<keyword evidence="2" id="KW-0521">NADP</keyword>
<dbReference type="InterPro" id="IPR036291">
    <property type="entry name" value="NAD(P)-bd_dom_sf"/>
</dbReference>
<evidence type="ECO:0000256" key="4">
    <source>
        <dbReference type="RuleBase" id="RU000363"/>
    </source>
</evidence>
<evidence type="ECO:0000313" key="5">
    <source>
        <dbReference type="EMBL" id="CAK7210529.1"/>
    </source>
</evidence>
<dbReference type="SUPFAM" id="SSF51735">
    <property type="entry name" value="NAD(P)-binding Rossmann-fold domains"/>
    <property type="match status" value="1"/>
</dbReference>
<protein>
    <submittedName>
        <fullName evidence="5">Uncharacterized protein</fullName>
    </submittedName>
</protein>
<evidence type="ECO:0000256" key="3">
    <source>
        <dbReference type="ARBA" id="ARBA00023002"/>
    </source>
</evidence>
<gene>
    <name evidence="5" type="ORF">SEUCBS140593_000855</name>
</gene>
<reference evidence="5 6" key="1">
    <citation type="submission" date="2024-01" db="EMBL/GenBank/DDBJ databases">
        <authorList>
            <person name="Allen C."/>
            <person name="Tagirdzhanova G."/>
        </authorList>
    </citation>
    <scope>NUCLEOTIDE SEQUENCE [LARGE SCALE GENOMIC DNA]</scope>
</reference>
<accession>A0ABP0ATD1</accession>
<dbReference type="PRINTS" id="PR00080">
    <property type="entry name" value="SDRFAMILY"/>
</dbReference>
<dbReference type="PANTHER" id="PTHR24322">
    <property type="entry name" value="PKSB"/>
    <property type="match status" value="1"/>
</dbReference>
<dbReference type="Pfam" id="PF00106">
    <property type="entry name" value="adh_short"/>
    <property type="match status" value="1"/>
</dbReference>
<name>A0ABP0ATD1_9PEZI</name>
<organism evidence="5 6">
    <name type="scientific">Sporothrix eucalyptigena</name>
    <dbReference type="NCBI Taxonomy" id="1812306"/>
    <lineage>
        <taxon>Eukaryota</taxon>
        <taxon>Fungi</taxon>
        <taxon>Dikarya</taxon>
        <taxon>Ascomycota</taxon>
        <taxon>Pezizomycotina</taxon>
        <taxon>Sordariomycetes</taxon>
        <taxon>Sordariomycetidae</taxon>
        <taxon>Ophiostomatales</taxon>
        <taxon>Ophiostomataceae</taxon>
        <taxon>Sporothrix</taxon>
    </lineage>
</organism>
<dbReference type="Gene3D" id="3.40.50.720">
    <property type="entry name" value="NAD(P)-binding Rossmann-like Domain"/>
    <property type="match status" value="1"/>
</dbReference>
<evidence type="ECO:0000256" key="1">
    <source>
        <dbReference type="ARBA" id="ARBA00006484"/>
    </source>
</evidence>
<dbReference type="PROSITE" id="PS00061">
    <property type="entry name" value="ADH_SHORT"/>
    <property type="match status" value="1"/>
</dbReference>
<keyword evidence="6" id="KW-1185">Reference proteome</keyword>
<dbReference type="Proteomes" id="UP001642482">
    <property type="component" value="Unassembled WGS sequence"/>
</dbReference>
<evidence type="ECO:0000313" key="6">
    <source>
        <dbReference type="Proteomes" id="UP001642482"/>
    </source>
</evidence>
<dbReference type="InterPro" id="IPR002347">
    <property type="entry name" value="SDR_fam"/>
</dbReference>
<evidence type="ECO:0000256" key="2">
    <source>
        <dbReference type="ARBA" id="ARBA00022857"/>
    </source>
</evidence>
<comment type="similarity">
    <text evidence="1 4">Belongs to the short-chain dehydrogenases/reductases (SDR) family.</text>
</comment>
<keyword evidence="3" id="KW-0560">Oxidoreductase</keyword>
<sequence length="381" mass="41564">MALPREGLTIDYVAKLLRYTILSPALAIPVALATYLDKLPPSVIAKVSNVVPSEITNVITNVITQLPECVIQARRPATILACLSVIISLTEQLNRGFNNNWTSKSDWHWSSEIVVITGGSSGIGATLAQQLLSRNSQTTIVVVDYVPLTWTPPAGSRVHLYRCDLSDTAAIRTTCASIKKDVGQPSALVNNAGLSRGIGILDGSYADREVTIKTNLLAPFLLTKEFLPEMVRRNHGHIVNVSSMSALLPPGKLADYAATKAGLIAMHEALQLELANDHKATKVRQTLAILSFTKTPLFKGETRQSNFLFPLMHVETVSEALADALYSGYGRTIFLPGIMRYVACLRAAPEWMQRVVRQGTENLGVDFKGRQTIDRSGKLCQ</sequence>